<keyword evidence="2 9" id="KW-0479">Metal-binding</keyword>
<gene>
    <name evidence="9" type="primary">rbsK</name>
    <name evidence="11" type="ORF">H8730_11265</name>
</gene>
<evidence type="ECO:0000256" key="4">
    <source>
        <dbReference type="ARBA" id="ARBA00022777"/>
    </source>
</evidence>
<feature type="binding site" evidence="9">
    <location>
        <position position="242"/>
    </location>
    <ligand>
        <name>K(+)</name>
        <dbReference type="ChEBI" id="CHEBI:29103"/>
    </ligand>
</feature>
<evidence type="ECO:0000256" key="2">
    <source>
        <dbReference type="ARBA" id="ARBA00022723"/>
    </source>
</evidence>
<keyword evidence="7 9" id="KW-0630">Potassium</keyword>
<comment type="cofactor">
    <cofactor evidence="9">
        <name>Mg(2+)</name>
        <dbReference type="ChEBI" id="CHEBI:18420"/>
    </cofactor>
    <text evidence="9">Requires a divalent cation, most likely magnesium in vivo, as an electrophilic catalyst to aid phosphoryl group transfer. It is the chelate of the metal and the nucleotide that is the actual substrate.</text>
</comment>
<dbReference type="SUPFAM" id="SSF53613">
    <property type="entry name" value="Ribokinase-like"/>
    <property type="match status" value="1"/>
</dbReference>
<dbReference type="InterPro" id="IPR002139">
    <property type="entry name" value="Ribo/fructo_kinase"/>
</dbReference>
<feature type="binding site" evidence="9">
    <location>
        <position position="279"/>
    </location>
    <ligand>
        <name>K(+)</name>
        <dbReference type="ChEBI" id="CHEBI:29103"/>
    </ligand>
</feature>
<feature type="binding site" evidence="9">
    <location>
        <begin position="10"/>
        <end position="12"/>
    </location>
    <ligand>
        <name>substrate</name>
    </ligand>
</feature>
<evidence type="ECO:0000256" key="5">
    <source>
        <dbReference type="ARBA" id="ARBA00022840"/>
    </source>
</evidence>
<comment type="pathway">
    <text evidence="9">Carbohydrate metabolism; D-ribose degradation; D-ribose 5-phosphate from beta-D-ribopyranose: step 2/2.</text>
</comment>
<feature type="binding site" evidence="9">
    <location>
        <position position="246"/>
    </location>
    <ligand>
        <name>substrate</name>
    </ligand>
</feature>
<evidence type="ECO:0000256" key="1">
    <source>
        <dbReference type="ARBA" id="ARBA00022679"/>
    </source>
</evidence>
<feature type="binding site" evidence="9">
    <location>
        <begin position="245"/>
        <end position="246"/>
    </location>
    <ligand>
        <name>ATP</name>
        <dbReference type="ChEBI" id="CHEBI:30616"/>
    </ligand>
</feature>
<feature type="binding site" evidence="9">
    <location>
        <position position="136"/>
    </location>
    <ligand>
        <name>substrate</name>
    </ligand>
</feature>
<keyword evidence="4 9" id="KW-0418">Kinase</keyword>
<feature type="binding site" evidence="9">
    <location>
        <position position="285"/>
    </location>
    <ligand>
        <name>K(+)</name>
        <dbReference type="ChEBI" id="CHEBI:29103"/>
    </ligand>
</feature>
<feature type="binding site" evidence="9">
    <location>
        <position position="281"/>
    </location>
    <ligand>
        <name>K(+)</name>
        <dbReference type="ChEBI" id="CHEBI:29103"/>
    </ligand>
</feature>
<comment type="caution">
    <text evidence="9">Lacks conserved residue(s) required for the propagation of feature annotation.</text>
</comment>
<dbReference type="Gene3D" id="3.40.1190.20">
    <property type="match status" value="1"/>
</dbReference>
<protein>
    <recommendedName>
        <fullName evidence="9">Ribokinase</fullName>
        <shortName evidence="9">RK</shortName>
        <ecNumber evidence="9">2.7.1.15</ecNumber>
    </recommendedName>
</protein>
<comment type="subunit">
    <text evidence="9">Homodimer.</text>
</comment>
<evidence type="ECO:0000313" key="12">
    <source>
        <dbReference type="Proteomes" id="UP000657006"/>
    </source>
</evidence>
<organism evidence="11 12">
    <name type="scientific">Bianquea renquensis</name>
    <dbReference type="NCBI Taxonomy" id="2763661"/>
    <lineage>
        <taxon>Bacteria</taxon>
        <taxon>Bacillati</taxon>
        <taxon>Bacillota</taxon>
        <taxon>Clostridia</taxon>
        <taxon>Eubacteriales</taxon>
        <taxon>Bianqueaceae</taxon>
        <taxon>Bianquea</taxon>
    </lineage>
</organism>
<comment type="activity regulation">
    <text evidence="9">Activated by a monovalent cation that binds near, but not in, the active site. The most likely occupant of the site in vivo is potassium. Ion binding induces a conformational change that may alter substrate affinity.</text>
</comment>
<dbReference type="PRINTS" id="PR00990">
    <property type="entry name" value="RIBOKINASE"/>
</dbReference>
<dbReference type="CDD" id="cd01174">
    <property type="entry name" value="ribokinase"/>
    <property type="match status" value="1"/>
</dbReference>
<dbReference type="EMBL" id="JACRSQ010000016">
    <property type="protein sequence ID" value="MBC8544126.1"/>
    <property type="molecule type" value="Genomic_DNA"/>
</dbReference>
<feature type="binding site" evidence="9">
    <location>
        <position position="179"/>
    </location>
    <ligand>
        <name>ATP</name>
        <dbReference type="ChEBI" id="CHEBI:30616"/>
    </ligand>
</feature>
<evidence type="ECO:0000256" key="3">
    <source>
        <dbReference type="ARBA" id="ARBA00022741"/>
    </source>
</evidence>
<comment type="function">
    <text evidence="9">Catalyzes the phosphorylation of ribose at O-5 in a reaction requiring ATP and magnesium. The resulting D-ribose-5-phosphate can then be used either for sythesis of nucleotides, histidine, and tryptophan, or as a component of the pentose phosphate pathway.</text>
</comment>
<dbReference type="PANTHER" id="PTHR10584:SF166">
    <property type="entry name" value="RIBOKINASE"/>
    <property type="match status" value="1"/>
</dbReference>
<evidence type="ECO:0000313" key="11">
    <source>
        <dbReference type="EMBL" id="MBC8544126.1"/>
    </source>
</evidence>
<feature type="domain" description="Carbohydrate kinase PfkB" evidence="10">
    <location>
        <begin position="3"/>
        <end position="288"/>
    </location>
</feature>
<comment type="caution">
    <text evidence="11">The sequence shown here is derived from an EMBL/GenBank/DDBJ whole genome shotgun (WGS) entry which is preliminary data.</text>
</comment>
<dbReference type="PANTHER" id="PTHR10584">
    <property type="entry name" value="SUGAR KINASE"/>
    <property type="match status" value="1"/>
</dbReference>
<keyword evidence="6 9" id="KW-0460">Magnesium</keyword>
<keyword evidence="1 9" id="KW-0808">Transferase</keyword>
<evidence type="ECO:0000256" key="6">
    <source>
        <dbReference type="ARBA" id="ARBA00022842"/>
    </source>
</evidence>
<dbReference type="AlphaFoldDB" id="A0A926DT30"/>
<feature type="binding site" evidence="9">
    <location>
        <begin position="214"/>
        <end position="219"/>
    </location>
    <ligand>
        <name>ATP</name>
        <dbReference type="ChEBI" id="CHEBI:30616"/>
    </ligand>
</feature>
<evidence type="ECO:0000256" key="9">
    <source>
        <dbReference type="HAMAP-Rule" id="MF_01987"/>
    </source>
</evidence>
<dbReference type="RefSeq" id="WP_177719061.1">
    <property type="nucleotide sequence ID" value="NZ_JACRSQ010000016.1"/>
</dbReference>
<evidence type="ECO:0000256" key="7">
    <source>
        <dbReference type="ARBA" id="ARBA00022958"/>
    </source>
</evidence>
<dbReference type="GO" id="GO:0004747">
    <property type="term" value="F:ribokinase activity"/>
    <property type="evidence" value="ECO:0007669"/>
    <property type="project" value="UniProtKB-UniRule"/>
</dbReference>
<dbReference type="HAMAP" id="MF_01987">
    <property type="entry name" value="Ribokinase"/>
    <property type="match status" value="1"/>
</dbReference>
<keyword evidence="3 9" id="KW-0547">Nucleotide-binding</keyword>
<keyword evidence="5 9" id="KW-0067">ATP-binding</keyword>
<dbReference type="InterPro" id="IPR011877">
    <property type="entry name" value="Ribokinase"/>
</dbReference>
<evidence type="ECO:0000259" key="10">
    <source>
        <dbReference type="Pfam" id="PF00294"/>
    </source>
</evidence>
<keyword evidence="12" id="KW-1185">Reference proteome</keyword>
<name>A0A926DT30_9FIRM</name>
<dbReference type="GO" id="GO:0005524">
    <property type="term" value="F:ATP binding"/>
    <property type="evidence" value="ECO:0007669"/>
    <property type="project" value="UniProtKB-UniRule"/>
</dbReference>
<dbReference type="GO" id="GO:0019303">
    <property type="term" value="P:D-ribose catabolic process"/>
    <property type="evidence" value="ECO:0007669"/>
    <property type="project" value="UniProtKB-UniRule"/>
</dbReference>
<dbReference type="GO" id="GO:0005737">
    <property type="term" value="C:cytoplasm"/>
    <property type="evidence" value="ECO:0007669"/>
    <property type="project" value="UniProtKB-SubCell"/>
</dbReference>
<feature type="binding site" evidence="9">
    <location>
        <position position="240"/>
    </location>
    <ligand>
        <name>K(+)</name>
        <dbReference type="ChEBI" id="CHEBI:29103"/>
    </ligand>
</feature>
<comment type="catalytic activity">
    <reaction evidence="9">
        <text>D-ribose + ATP = D-ribose 5-phosphate + ADP + H(+)</text>
        <dbReference type="Rhea" id="RHEA:13697"/>
        <dbReference type="ChEBI" id="CHEBI:15378"/>
        <dbReference type="ChEBI" id="CHEBI:30616"/>
        <dbReference type="ChEBI" id="CHEBI:47013"/>
        <dbReference type="ChEBI" id="CHEBI:78346"/>
        <dbReference type="ChEBI" id="CHEBI:456216"/>
        <dbReference type="EC" id="2.7.1.15"/>
    </reaction>
</comment>
<dbReference type="GO" id="GO:0046872">
    <property type="term" value="F:metal ion binding"/>
    <property type="evidence" value="ECO:0007669"/>
    <property type="project" value="UniProtKB-KW"/>
</dbReference>
<comment type="subcellular location">
    <subcellularLocation>
        <location evidence="9">Cytoplasm</location>
    </subcellularLocation>
</comment>
<dbReference type="Proteomes" id="UP000657006">
    <property type="component" value="Unassembled WGS sequence"/>
</dbReference>
<dbReference type="InterPro" id="IPR011611">
    <property type="entry name" value="PfkB_dom"/>
</dbReference>
<keyword evidence="9" id="KW-0963">Cytoplasm</keyword>
<feature type="binding site" evidence="9">
    <location>
        <begin position="38"/>
        <end position="42"/>
    </location>
    <ligand>
        <name>substrate</name>
    </ligand>
</feature>
<evidence type="ECO:0000256" key="8">
    <source>
        <dbReference type="ARBA" id="ARBA00023277"/>
    </source>
</evidence>
<feature type="binding site" evidence="9">
    <location>
        <position position="276"/>
    </location>
    <ligand>
        <name>K(+)</name>
        <dbReference type="ChEBI" id="CHEBI:29103"/>
    </ligand>
</feature>
<dbReference type="EC" id="2.7.1.15" evidence="9"/>
<accession>A0A926DT30</accession>
<feature type="active site" description="Proton acceptor" evidence="9">
    <location>
        <position position="246"/>
    </location>
</feature>
<dbReference type="Pfam" id="PF00294">
    <property type="entry name" value="PfkB"/>
    <property type="match status" value="1"/>
</dbReference>
<reference evidence="11" key="1">
    <citation type="submission" date="2020-08" db="EMBL/GenBank/DDBJ databases">
        <title>Genome public.</title>
        <authorList>
            <person name="Liu C."/>
            <person name="Sun Q."/>
        </authorList>
    </citation>
    <scope>NUCLEOTIDE SEQUENCE</scope>
    <source>
        <strain evidence="11">NSJ-32</strain>
    </source>
</reference>
<dbReference type="InterPro" id="IPR029056">
    <property type="entry name" value="Ribokinase-like"/>
</dbReference>
<keyword evidence="8 9" id="KW-0119">Carbohydrate metabolism</keyword>
<proteinExistence type="inferred from homology"/>
<sequence>MKILNFGSLNLDFVYQVDHFVRPGETMASMGYQQFCGGKGLNQSIALAKAGAPVWHAGLIGENGAVLKKTLEQYGVHTTFVRPCPGSNGHAIIQVDSSGQNCILLFGGSNQQITAPFMDEVFTFFEPGDILLLQNELNVGAELIERAHRQGMRIALNPSPMAETILEWPLGDVEWFLLNELEGCELAQLPMGTEPDAILAQLVERYPNGRFVLTLGHKGVQYRDGNATASHGIYRVQAVDTTAAGDTFTGYFLTYVAEGKPVADALAAASAASALAVTRQGAAVSIPARDEVEHHTLSLA</sequence>
<comment type="similarity">
    <text evidence="9">Belongs to the carbohydrate kinase PfkB family. Ribokinase subfamily.</text>
</comment>